<sequence length="77" mass="8876">MDATKMSFITWFSSSTHLKVDLSILDMFSRSGFGYAGFSDLEDVWDDLPISRLKYNALDDFYEVCLGSRLEDFMEVV</sequence>
<comment type="caution">
    <text evidence="1">The sequence shown here is derived from an EMBL/GenBank/DDBJ whole genome shotgun (WGS) entry which is preliminary data.</text>
</comment>
<reference evidence="1" key="1">
    <citation type="submission" date="2019-12" db="EMBL/GenBank/DDBJ databases">
        <title>Genome sequencing and annotation of Brassica cretica.</title>
        <authorList>
            <person name="Studholme D.J."/>
            <person name="Sarris P.F."/>
        </authorList>
    </citation>
    <scope>NUCLEOTIDE SEQUENCE</scope>
    <source>
        <strain evidence="1">PFS-001/15</strain>
        <tissue evidence="1">Leaf</tissue>
    </source>
</reference>
<proteinExistence type="predicted"/>
<dbReference type="Proteomes" id="UP000712281">
    <property type="component" value="Unassembled WGS sequence"/>
</dbReference>
<gene>
    <name evidence="1" type="ORF">F2Q68_00038926</name>
</gene>
<name>A0A8S9MMY4_BRACR</name>
<organism evidence="1 2">
    <name type="scientific">Brassica cretica</name>
    <name type="common">Mustard</name>
    <dbReference type="NCBI Taxonomy" id="69181"/>
    <lineage>
        <taxon>Eukaryota</taxon>
        <taxon>Viridiplantae</taxon>
        <taxon>Streptophyta</taxon>
        <taxon>Embryophyta</taxon>
        <taxon>Tracheophyta</taxon>
        <taxon>Spermatophyta</taxon>
        <taxon>Magnoliopsida</taxon>
        <taxon>eudicotyledons</taxon>
        <taxon>Gunneridae</taxon>
        <taxon>Pentapetalae</taxon>
        <taxon>rosids</taxon>
        <taxon>malvids</taxon>
        <taxon>Brassicales</taxon>
        <taxon>Brassicaceae</taxon>
        <taxon>Brassiceae</taxon>
        <taxon>Brassica</taxon>
    </lineage>
</organism>
<evidence type="ECO:0000313" key="2">
    <source>
        <dbReference type="Proteomes" id="UP000712281"/>
    </source>
</evidence>
<evidence type="ECO:0000313" key="1">
    <source>
        <dbReference type="EMBL" id="KAF2618679.1"/>
    </source>
</evidence>
<protein>
    <submittedName>
        <fullName evidence="1">Uncharacterized protein</fullName>
    </submittedName>
</protein>
<dbReference type="EMBL" id="QGKW02000007">
    <property type="protein sequence ID" value="KAF2618679.1"/>
    <property type="molecule type" value="Genomic_DNA"/>
</dbReference>
<dbReference type="AlphaFoldDB" id="A0A8S9MMY4"/>
<accession>A0A8S9MMY4</accession>